<sequence>MKPLFAAVVAPVAAILVLAGAAVLVLRSASDAGTDAPRTQPASPAEPRTSPAPLAAGDVCQGVAKMPDPGQPRRFSPEYTTITEAAGITIVANRDVSPRAVEAAKRTVERFFASNDLEHALAADGAYVIVAASNQGVLDLPEFRCLSETESRDFFDHVCGVADRADYPVVTVNEDDLLGRRSGPCGGLNILYHELGHLVMGWAIPPADYFDIRQLYADAMAAGKYRGDYAATNANEYFAEGTQAYFLHADLNGRRDRAWLRSYDPGLYALLVRIYGE</sequence>
<proteinExistence type="predicted"/>
<dbReference type="Proteomes" id="UP000326331">
    <property type="component" value="Chromosome"/>
</dbReference>
<evidence type="ECO:0000313" key="2">
    <source>
        <dbReference type="EMBL" id="QFG02397.1"/>
    </source>
</evidence>
<dbReference type="Gene3D" id="3.40.390.10">
    <property type="entry name" value="Collagenase (Catalytic Domain)"/>
    <property type="match status" value="1"/>
</dbReference>
<gene>
    <name evidence="2" type="ORF">Tbon_03515</name>
</gene>
<dbReference type="SUPFAM" id="SSF55486">
    <property type="entry name" value="Metalloproteases ('zincins'), catalytic domain"/>
    <property type="match status" value="1"/>
</dbReference>
<dbReference type="EMBL" id="CP042829">
    <property type="protein sequence ID" value="QFG02397.1"/>
    <property type="molecule type" value="Genomic_DNA"/>
</dbReference>
<accession>A0ABX6BZG8</accession>
<evidence type="ECO:0000313" key="3">
    <source>
        <dbReference type="Proteomes" id="UP000326331"/>
    </source>
</evidence>
<organism evidence="2 3">
    <name type="scientific">Tepidiforma bonchosmolovskayae</name>
    <dbReference type="NCBI Taxonomy" id="2601677"/>
    <lineage>
        <taxon>Bacteria</taxon>
        <taxon>Bacillati</taxon>
        <taxon>Chloroflexota</taxon>
        <taxon>Tepidiformia</taxon>
        <taxon>Tepidiformales</taxon>
        <taxon>Tepidiformaceae</taxon>
        <taxon>Tepidiforma</taxon>
    </lineage>
</organism>
<dbReference type="RefSeq" id="WP_158066327.1">
    <property type="nucleotide sequence ID" value="NZ_CP042829.1"/>
</dbReference>
<evidence type="ECO:0000256" key="1">
    <source>
        <dbReference type="SAM" id="MobiDB-lite"/>
    </source>
</evidence>
<reference evidence="2 3" key="2">
    <citation type="submission" date="2019-10" db="EMBL/GenBank/DDBJ databases">
        <title>Thermopilla bonchosmolovskayae gen. nov., sp. nov., a moderately thermophilic Chloroflexi bacterium from a Chukotka hot spring (Arctic, Russia), representing a novel classis Thermopillaia, which include previously uncultivated lineage OLB14.</title>
        <authorList>
            <person name="Kochetkova T.V."/>
            <person name="Zayulina K.S."/>
            <person name="Zhigarkov V.S."/>
            <person name="Minaev N.V."/>
            <person name="Novikov A."/>
            <person name="Toshchakov S.V."/>
            <person name="Elcheninov A.G."/>
            <person name="Kublanov I.V."/>
        </authorList>
    </citation>
    <scope>NUCLEOTIDE SEQUENCE [LARGE SCALE GENOMIC DNA]</scope>
    <source>
        <strain evidence="2 3">3753O</strain>
    </source>
</reference>
<dbReference type="InterPro" id="IPR024079">
    <property type="entry name" value="MetalloPept_cat_dom_sf"/>
</dbReference>
<name>A0ABX6BZG8_9CHLR</name>
<protein>
    <submittedName>
        <fullName evidence="2">Uncharacterized protein</fullName>
    </submittedName>
</protein>
<reference evidence="2 3" key="1">
    <citation type="submission" date="2019-08" db="EMBL/GenBank/DDBJ databases">
        <authorList>
            <person name="Toschakov S.V."/>
        </authorList>
    </citation>
    <scope>NUCLEOTIDE SEQUENCE [LARGE SCALE GENOMIC DNA]</scope>
    <source>
        <strain evidence="2 3">3753O</strain>
    </source>
</reference>
<keyword evidence="3" id="KW-1185">Reference proteome</keyword>
<feature type="region of interest" description="Disordered" evidence="1">
    <location>
        <begin position="31"/>
        <end position="54"/>
    </location>
</feature>